<organism evidence="13 14">
    <name type="scientific">Viridothelium virens</name>
    <name type="common">Speckled blister lichen</name>
    <name type="synonym">Trypethelium virens</name>
    <dbReference type="NCBI Taxonomy" id="1048519"/>
    <lineage>
        <taxon>Eukaryota</taxon>
        <taxon>Fungi</taxon>
        <taxon>Dikarya</taxon>
        <taxon>Ascomycota</taxon>
        <taxon>Pezizomycotina</taxon>
        <taxon>Dothideomycetes</taxon>
        <taxon>Dothideomycetes incertae sedis</taxon>
        <taxon>Trypetheliales</taxon>
        <taxon>Trypetheliaceae</taxon>
        <taxon>Viridothelium</taxon>
    </lineage>
</organism>
<dbReference type="PANTHER" id="PTHR13036:SF0">
    <property type="entry name" value="CHITOBIOSYLDIPHOSPHODOLICHOL BETA-MANNOSYLTRANSFERASE"/>
    <property type="match status" value="1"/>
</dbReference>
<evidence type="ECO:0000256" key="12">
    <source>
        <dbReference type="SAM" id="Phobius"/>
    </source>
</evidence>
<evidence type="ECO:0000256" key="4">
    <source>
        <dbReference type="ARBA" id="ARBA00015841"/>
    </source>
</evidence>
<sequence>MATAWLQSIWPFALTVAVIGSTLFTAFLITLPTQYSPNKEREDEPSIQVIVLGDIGRSPRMQYHALSIANARGRVEIIGYQESDVHPEIRSNKSITIVPLSPTPSSLRTENKILFLLFGPLKVLLQVCTLYHTLGYRTKPARWMLVQNPPSIPTLIIALLICFFRNTRLAIDWHNFGYSILALRLGPSHPLVRLSKWYELFFAKFATAHFTVTNAMGRVLRENSGIQPFTLHDRPPDYFQPLSADQRRDFLRHLRDITQFPDVMIDGIHSGRCMLLVSSTSWTVDEDFQLLLDALVEYSKQAVENRGHFPYIIAIITGKGPQKDYYLSKIDSLVEQGKLGAVSIHTAWLASQDYASLLGAADLGVSLHKSSSGVDLPMKVVDMFGAGLPVVGWSKFEAWPELVKEGINGRGFESADELCNSLLELFSGPTEDLARLKSGALKEGQRRWGDEWKPVAGRLFGLGD</sequence>
<comment type="function">
    <text evidence="11">Participates in the formation of the lipid-linked precursor oligosaccharide for N-glycosylation. Involved in assembling the dolichol-pyrophosphate-GlcNAc(2)-Man(5) intermediate on the cytoplasmic surface of the ER.</text>
</comment>
<accession>A0A6A6HEH7</accession>
<evidence type="ECO:0000313" key="13">
    <source>
        <dbReference type="EMBL" id="KAF2236321.1"/>
    </source>
</evidence>
<keyword evidence="7 12" id="KW-0812">Transmembrane</keyword>
<evidence type="ECO:0000256" key="10">
    <source>
        <dbReference type="ARBA" id="ARBA00023136"/>
    </source>
</evidence>
<dbReference type="Pfam" id="PF13692">
    <property type="entry name" value="Glyco_trans_1_4"/>
    <property type="match status" value="1"/>
</dbReference>
<protein>
    <recommendedName>
        <fullName evidence="4">Chitobiosyldiphosphodolichol beta-mannosyltransferase</fullName>
        <ecNumber evidence="3">2.4.1.142</ecNumber>
    </recommendedName>
</protein>
<dbReference type="InterPro" id="IPR026051">
    <property type="entry name" value="ALG1-like"/>
</dbReference>
<feature type="transmembrane region" description="Helical" evidence="12">
    <location>
        <begin position="113"/>
        <end position="132"/>
    </location>
</feature>
<keyword evidence="6 13" id="KW-0808">Transferase</keyword>
<dbReference type="PANTHER" id="PTHR13036">
    <property type="entry name" value="BETA1,4 MANNOSYLTRANSFERASE"/>
    <property type="match status" value="1"/>
</dbReference>
<evidence type="ECO:0000256" key="2">
    <source>
        <dbReference type="ARBA" id="ARBA00004922"/>
    </source>
</evidence>
<dbReference type="GO" id="GO:0004578">
    <property type="term" value="F:chitobiosyldiphosphodolichol beta-mannosyltransferase activity"/>
    <property type="evidence" value="ECO:0007669"/>
    <property type="project" value="UniProtKB-EC"/>
</dbReference>
<dbReference type="EC" id="2.4.1.142" evidence="3"/>
<evidence type="ECO:0000256" key="9">
    <source>
        <dbReference type="ARBA" id="ARBA00022989"/>
    </source>
</evidence>
<dbReference type="FunFam" id="3.40.50.2000:FF:000162">
    <property type="entry name" value="Beta-1,4-mannosyltransferase (Alg1), putative"/>
    <property type="match status" value="1"/>
</dbReference>
<keyword evidence="8" id="KW-0256">Endoplasmic reticulum</keyword>
<dbReference type="CDD" id="cd03816">
    <property type="entry name" value="GT33_ALG1-like"/>
    <property type="match status" value="1"/>
</dbReference>
<keyword evidence="10 12" id="KW-0472">Membrane</keyword>
<comment type="subcellular location">
    <subcellularLocation>
        <location evidence="1">Endoplasmic reticulum membrane</location>
        <topology evidence="1">Single-pass membrane protein</topology>
    </subcellularLocation>
</comment>
<dbReference type="OrthoDB" id="614844at2759"/>
<name>A0A6A6HEH7_VIRVR</name>
<evidence type="ECO:0000313" key="14">
    <source>
        <dbReference type="Proteomes" id="UP000800092"/>
    </source>
</evidence>
<dbReference type="EMBL" id="ML991786">
    <property type="protein sequence ID" value="KAF2236321.1"/>
    <property type="molecule type" value="Genomic_DNA"/>
</dbReference>
<evidence type="ECO:0000256" key="6">
    <source>
        <dbReference type="ARBA" id="ARBA00022679"/>
    </source>
</evidence>
<dbReference type="GO" id="GO:0005789">
    <property type="term" value="C:endoplasmic reticulum membrane"/>
    <property type="evidence" value="ECO:0007669"/>
    <property type="project" value="UniProtKB-SubCell"/>
</dbReference>
<dbReference type="AlphaFoldDB" id="A0A6A6HEH7"/>
<evidence type="ECO:0000256" key="5">
    <source>
        <dbReference type="ARBA" id="ARBA00022676"/>
    </source>
</evidence>
<evidence type="ECO:0000256" key="11">
    <source>
        <dbReference type="ARBA" id="ARBA00024899"/>
    </source>
</evidence>
<evidence type="ECO:0000256" key="7">
    <source>
        <dbReference type="ARBA" id="ARBA00022692"/>
    </source>
</evidence>
<feature type="transmembrane region" description="Helical" evidence="12">
    <location>
        <begin position="12"/>
        <end position="31"/>
    </location>
</feature>
<reference evidence="13" key="1">
    <citation type="journal article" date="2020" name="Stud. Mycol.">
        <title>101 Dothideomycetes genomes: a test case for predicting lifestyles and emergence of pathogens.</title>
        <authorList>
            <person name="Haridas S."/>
            <person name="Albert R."/>
            <person name="Binder M."/>
            <person name="Bloem J."/>
            <person name="Labutti K."/>
            <person name="Salamov A."/>
            <person name="Andreopoulos B."/>
            <person name="Baker S."/>
            <person name="Barry K."/>
            <person name="Bills G."/>
            <person name="Bluhm B."/>
            <person name="Cannon C."/>
            <person name="Castanera R."/>
            <person name="Culley D."/>
            <person name="Daum C."/>
            <person name="Ezra D."/>
            <person name="Gonzalez J."/>
            <person name="Henrissat B."/>
            <person name="Kuo A."/>
            <person name="Liang C."/>
            <person name="Lipzen A."/>
            <person name="Lutzoni F."/>
            <person name="Magnuson J."/>
            <person name="Mondo S."/>
            <person name="Nolan M."/>
            <person name="Ohm R."/>
            <person name="Pangilinan J."/>
            <person name="Park H.-J."/>
            <person name="Ramirez L."/>
            <person name="Alfaro M."/>
            <person name="Sun H."/>
            <person name="Tritt A."/>
            <person name="Yoshinaga Y."/>
            <person name="Zwiers L.-H."/>
            <person name="Turgeon B."/>
            <person name="Goodwin S."/>
            <person name="Spatafora J."/>
            <person name="Crous P."/>
            <person name="Grigoriev I."/>
        </authorList>
    </citation>
    <scope>NUCLEOTIDE SEQUENCE</scope>
    <source>
        <strain evidence="13">Tuck. ex Michener</strain>
    </source>
</reference>
<keyword evidence="14" id="KW-1185">Reference proteome</keyword>
<keyword evidence="5" id="KW-0328">Glycosyltransferase</keyword>
<evidence type="ECO:0000256" key="8">
    <source>
        <dbReference type="ARBA" id="ARBA00022824"/>
    </source>
</evidence>
<dbReference type="SUPFAM" id="SSF53756">
    <property type="entry name" value="UDP-Glycosyltransferase/glycogen phosphorylase"/>
    <property type="match status" value="1"/>
</dbReference>
<dbReference type="Proteomes" id="UP000800092">
    <property type="component" value="Unassembled WGS sequence"/>
</dbReference>
<evidence type="ECO:0000256" key="1">
    <source>
        <dbReference type="ARBA" id="ARBA00004389"/>
    </source>
</evidence>
<keyword evidence="9 12" id="KW-1133">Transmembrane helix</keyword>
<comment type="pathway">
    <text evidence="2">Protein modification; protein glycosylation.</text>
</comment>
<dbReference type="Gene3D" id="3.40.50.2000">
    <property type="entry name" value="Glycogen Phosphorylase B"/>
    <property type="match status" value="1"/>
</dbReference>
<proteinExistence type="predicted"/>
<evidence type="ECO:0000256" key="3">
    <source>
        <dbReference type="ARBA" id="ARBA00012611"/>
    </source>
</evidence>
<gene>
    <name evidence="13" type="ORF">EV356DRAFT_498785</name>
</gene>